<comment type="caution">
    <text evidence="3">The sequence shown here is derived from an EMBL/GenBank/DDBJ whole genome shotgun (WGS) entry which is preliminary data.</text>
</comment>
<dbReference type="Proteomes" id="UP001165378">
    <property type="component" value="Unassembled WGS sequence"/>
</dbReference>
<keyword evidence="4" id="KW-1185">Reference proteome</keyword>
<feature type="compositionally biased region" description="Low complexity" evidence="1">
    <location>
        <begin position="67"/>
        <end position="79"/>
    </location>
</feature>
<sequence>MGYRRLGVMAAGAAGAALLVAGCGDGGSEDKPFGANNPTIFVTPQAQTGTPAAEPPSSPPAGGPSGSGTATATSTGAAGDPKLELSNAYPDADTPPKTLALPSGSCVAWGDKTTPAEEIQTRTAAPAPERELCFDGTALQYGTAVLSAGAAKPDGTCAAPLEAKLSGPRVSGKVDLGKFYCIAQTGHTVAFHAAKKDTGVEVTYAVLALRAPAAS</sequence>
<dbReference type="PROSITE" id="PS51257">
    <property type="entry name" value="PROKAR_LIPOPROTEIN"/>
    <property type="match status" value="1"/>
</dbReference>
<reference evidence="3" key="1">
    <citation type="submission" date="2022-01" db="EMBL/GenBank/DDBJ databases">
        <title>Genome-Based Taxonomic Classification of the Phylum Actinobacteria.</title>
        <authorList>
            <person name="Gao Y."/>
        </authorList>
    </citation>
    <scope>NUCLEOTIDE SEQUENCE</scope>
    <source>
        <strain evidence="3">KLBMP 8922</strain>
    </source>
</reference>
<feature type="region of interest" description="Disordered" evidence="1">
    <location>
        <begin position="30"/>
        <end position="105"/>
    </location>
</feature>
<evidence type="ECO:0000256" key="1">
    <source>
        <dbReference type="SAM" id="MobiDB-lite"/>
    </source>
</evidence>
<feature type="compositionally biased region" description="Polar residues" evidence="1">
    <location>
        <begin position="36"/>
        <end position="47"/>
    </location>
</feature>
<gene>
    <name evidence="3" type="ORF">LZ495_09830</name>
</gene>
<evidence type="ECO:0000313" key="3">
    <source>
        <dbReference type="EMBL" id="MCF2527510.1"/>
    </source>
</evidence>
<name>A0AA41PY30_9ACTN</name>
<keyword evidence="2" id="KW-0732">Signal</keyword>
<evidence type="ECO:0000313" key="4">
    <source>
        <dbReference type="Proteomes" id="UP001165378"/>
    </source>
</evidence>
<dbReference type="RefSeq" id="WP_235051660.1">
    <property type="nucleotide sequence ID" value="NZ_JAKFHA010000004.1"/>
</dbReference>
<evidence type="ECO:0000256" key="2">
    <source>
        <dbReference type="SAM" id="SignalP"/>
    </source>
</evidence>
<feature type="signal peptide" evidence="2">
    <location>
        <begin position="1"/>
        <end position="21"/>
    </location>
</feature>
<proteinExistence type="predicted"/>
<feature type="compositionally biased region" description="Pro residues" evidence="1">
    <location>
        <begin position="53"/>
        <end position="62"/>
    </location>
</feature>
<organism evidence="3 4">
    <name type="scientific">Yinghuangia soli</name>
    <dbReference type="NCBI Taxonomy" id="2908204"/>
    <lineage>
        <taxon>Bacteria</taxon>
        <taxon>Bacillati</taxon>
        <taxon>Actinomycetota</taxon>
        <taxon>Actinomycetes</taxon>
        <taxon>Kitasatosporales</taxon>
        <taxon>Streptomycetaceae</taxon>
        <taxon>Yinghuangia</taxon>
    </lineage>
</organism>
<dbReference type="AlphaFoldDB" id="A0AA41PY30"/>
<protein>
    <submittedName>
        <fullName evidence="3">Uncharacterized protein</fullName>
    </submittedName>
</protein>
<feature type="chain" id="PRO_5041207039" evidence="2">
    <location>
        <begin position="22"/>
        <end position="215"/>
    </location>
</feature>
<dbReference type="EMBL" id="JAKFHA010000004">
    <property type="protein sequence ID" value="MCF2527510.1"/>
    <property type="molecule type" value="Genomic_DNA"/>
</dbReference>
<accession>A0AA41PY30</accession>